<keyword evidence="2" id="KW-1185">Reference proteome</keyword>
<sequence length="306" mass="33138">MLSSPLRRCILTQKVLPKDLMVQLKLARLPSQSTEPPRLILTPSSLLHPRFAPPMAGKGAHVMCSKDALDALARKGSYKRISSSASLPPITALKIQSQLARRVVQEAIMVGERVRSRPVLVDGGKRRECPVRRLGSLAELSKDGAEQESAGDMNLVAVVDLTEPEATIKDGPLSTLLPSDSSAPSIPVYHLAHFFKSALFPPNPSTTNFEEPSPRPSHLISSLRTPFDDLIALFAKRAARDSPTSTIPPPSDTEPLDSASLPIYAIYSPTSSLEPTAAEDVVPLLVALWRCRLWSGEGWTAEGDTE</sequence>
<protein>
    <submittedName>
        <fullName evidence="1">Uncharacterized protein</fullName>
    </submittedName>
</protein>
<organism evidence="1 2">
    <name type="scientific">Leucosporidium creatinivorum</name>
    <dbReference type="NCBI Taxonomy" id="106004"/>
    <lineage>
        <taxon>Eukaryota</taxon>
        <taxon>Fungi</taxon>
        <taxon>Dikarya</taxon>
        <taxon>Basidiomycota</taxon>
        <taxon>Pucciniomycotina</taxon>
        <taxon>Microbotryomycetes</taxon>
        <taxon>Leucosporidiales</taxon>
        <taxon>Leucosporidium</taxon>
    </lineage>
</organism>
<comment type="caution">
    <text evidence="1">The sequence shown here is derived from an EMBL/GenBank/DDBJ whole genome shotgun (WGS) entry which is preliminary data.</text>
</comment>
<dbReference type="EMBL" id="MCGR01000009">
    <property type="protein sequence ID" value="ORY88668.1"/>
    <property type="molecule type" value="Genomic_DNA"/>
</dbReference>
<dbReference type="InParanoid" id="A0A1Y2FXA1"/>
<reference evidence="1 2" key="1">
    <citation type="submission" date="2016-07" db="EMBL/GenBank/DDBJ databases">
        <title>Pervasive Adenine N6-methylation of Active Genes in Fungi.</title>
        <authorList>
            <consortium name="DOE Joint Genome Institute"/>
            <person name="Mondo S.J."/>
            <person name="Dannebaum R.O."/>
            <person name="Kuo R.C."/>
            <person name="Labutti K."/>
            <person name="Haridas S."/>
            <person name="Kuo A."/>
            <person name="Salamov A."/>
            <person name="Ahrendt S.R."/>
            <person name="Lipzen A."/>
            <person name="Sullivan W."/>
            <person name="Andreopoulos W.B."/>
            <person name="Clum A."/>
            <person name="Lindquist E."/>
            <person name="Daum C."/>
            <person name="Ramamoorthy G.K."/>
            <person name="Gryganskyi A."/>
            <person name="Culley D."/>
            <person name="Magnuson J.K."/>
            <person name="James T.Y."/>
            <person name="O'Malley M.A."/>
            <person name="Stajich J.E."/>
            <person name="Spatafora J.W."/>
            <person name="Visel A."/>
            <person name="Grigoriev I.V."/>
        </authorList>
    </citation>
    <scope>NUCLEOTIDE SEQUENCE [LARGE SCALE GENOMIC DNA]</scope>
    <source>
        <strain evidence="1 2">62-1032</strain>
    </source>
</reference>
<name>A0A1Y2FXA1_9BASI</name>
<dbReference type="STRING" id="106004.A0A1Y2FXA1"/>
<evidence type="ECO:0000313" key="2">
    <source>
        <dbReference type="Proteomes" id="UP000193467"/>
    </source>
</evidence>
<proteinExistence type="predicted"/>
<dbReference type="AlphaFoldDB" id="A0A1Y2FXA1"/>
<evidence type="ECO:0000313" key="1">
    <source>
        <dbReference type="EMBL" id="ORY88668.1"/>
    </source>
</evidence>
<dbReference type="Proteomes" id="UP000193467">
    <property type="component" value="Unassembled WGS sequence"/>
</dbReference>
<accession>A0A1Y2FXA1</accession>
<dbReference type="OrthoDB" id="3363286at2759"/>
<gene>
    <name evidence="1" type="ORF">BCR35DRAFT_329907</name>
</gene>